<reference evidence="1 2" key="1">
    <citation type="journal article" date="2021" name="Commun. Biol.">
        <title>The genome of Shorea leprosula (Dipterocarpaceae) highlights the ecological relevance of drought in aseasonal tropical rainforests.</title>
        <authorList>
            <person name="Ng K.K.S."/>
            <person name="Kobayashi M.J."/>
            <person name="Fawcett J.A."/>
            <person name="Hatakeyama M."/>
            <person name="Paape T."/>
            <person name="Ng C.H."/>
            <person name="Ang C.C."/>
            <person name="Tnah L.H."/>
            <person name="Lee C.T."/>
            <person name="Nishiyama T."/>
            <person name="Sese J."/>
            <person name="O'Brien M.J."/>
            <person name="Copetti D."/>
            <person name="Mohd Noor M.I."/>
            <person name="Ong R.C."/>
            <person name="Putra M."/>
            <person name="Sireger I.Z."/>
            <person name="Indrioko S."/>
            <person name="Kosugi Y."/>
            <person name="Izuno A."/>
            <person name="Isagi Y."/>
            <person name="Lee S.L."/>
            <person name="Shimizu K.K."/>
        </authorList>
    </citation>
    <scope>NUCLEOTIDE SEQUENCE [LARGE SCALE GENOMIC DNA]</scope>
    <source>
        <strain evidence="1">214</strain>
    </source>
</reference>
<name>A0AAV5I4U0_9ROSI</name>
<accession>A0AAV5I4U0</accession>
<keyword evidence="2" id="KW-1185">Reference proteome</keyword>
<gene>
    <name evidence="1" type="ORF">SLEP1_g6383</name>
</gene>
<sequence>MERTRFWHTCPAAEGAYVPSVKFREAPSQVDRSKRPEVQNDILGSTAQTAETAAAQLRSSESRTIFFGFPPGIRASSDYSGLDQLWRTRMVVGRLQTKAAAFLHKVSSSGSDWWQTMTIPFQPSCGITNLEHKKKMRRPRWLRWHKTLAVLRLGVPEDERFHLATKNDEVTIFKIF</sequence>
<comment type="caution">
    <text evidence="1">The sequence shown here is derived from an EMBL/GenBank/DDBJ whole genome shotgun (WGS) entry which is preliminary data.</text>
</comment>
<evidence type="ECO:0000313" key="2">
    <source>
        <dbReference type="Proteomes" id="UP001054252"/>
    </source>
</evidence>
<evidence type="ECO:0000313" key="1">
    <source>
        <dbReference type="EMBL" id="GKU92684.1"/>
    </source>
</evidence>
<proteinExistence type="predicted"/>
<dbReference type="EMBL" id="BPVZ01000006">
    <property type="protein sequence ID" value="GKU92684.1"/>
    <property type="molecule type" value="Genomic_DNA"/>
</dbReference>
<protein>
    <submittedName>
        <fullName evidence="1">Uncharacterized protein</fullName>
    </submittedName>
</protein>
<dbReference type="AlphaFoldDB" id="A0AAV5I4U0"/>
<organism evidence="1 2">
    <name type="scientific">Rubroshorea leprosula</name>
    <dbReference type="NCBI Taxonomy" id="152421"/>
    <lineage>
        <taxon>Eukaryota</taxon>
        <taxon>Viridiplantae</taxon>
        <taxon>Streptophyta</taxon>
        <taxon>Embryophyta</taxon>
        <taxon>Tracheophyta</taxon>
        <taxon>Spermatophyta</taxon>
        <taxon>Magnoliopsida</taxon>
        <taxon>eudicotyledons</taxon>
        <taxon>Gunneridae</taxon>
        <taxon>Pentapetalae</taxon>
        <taxon>rosids</taxon>
        <taxon>malvids</taxon>
        <taxon>Malvales</taxon>
        <taxon>Dipterocarpaceae</taxon>
        <taxon>Rubroshorea</taxon>
    </lineage>
</organism>
<dbReference type="Proteomes" id="UP001054252">
    <property type="component" value="Unassembled WGS sequence"/>
</dbReference>